<dbReference type="PANTHER" id="PTHR43022">
    <property type="entry name" value="PROTEIN SMF"/>
    <property type="match status" value="1"/>
</dbReference>
<dbReference type="InterPro" id="IPR003488">
    <property type="entry name" value="DprA"/>
</dbReference>
<organism evidence="3 4">
    <name type="scientific">Siminovitchia terrae</name>
    <name type="common">Bacillus terrae</name>
    <dbReference type="NCBI Taxonomy" id="1914933"/>
    <lineage>
        <taxon>Bacteria</taxon>
        <taxon>Bacillati</taxon>
        <taxon>Bacillota</taxon>
        <taxon>Bacilli</taxon>
        <taxon>Bacillales</taxon>
        <taxon>Bacillaceae</taxon>
        <taxon>Siminovitchia</taxon>
    </lineage>
</organism>
<evidence type="ECO:0000259" key="2">
    <source>
        <dbReference type="Pfam" id="PF02481"/>
    </source>
</evidence>
<dbReference type="AlphaFoldDB" id="A0A429XCS0"/>
<dbReference type="PANTHER" id="PTHR43022:SF1">
    <property type="entry name" value="PROTEIN SMF"/>
    <property type="match status" value="1"/>
</dbReference>
<dbReference type="EMBL" id="QYTW02000003">
    <property type="protein sequence ID" value="RST60773.1"/>
    <property type="molecule type" value="Genomic_DNA"/>
</dbReference>
<protein>
    <submittedName>
        <fullName evidence="3">DNA-protecting protein DprA</fullName>
    </submittedName>
</protein>
<dbReference type="SUPFAM" id="SSF102405">
    <property type="entry name" value="MCP/YpsA-like"/>
    <property type="match status" value="1"/>
</dbReference>
<comment type="similarity">
    <text evidence="1">Belongs to the DprA/Smf family.</text>
</comment>
<dbReference type="Gene3D" id="3.40.50.450">
    <property type="match status" value="1"/>
</dbReference>
<dbReference type="OrthoDB" id="9785707at2"/>
<dbReference type="Pfam" id="PF02481">
    <property type="entry name" value="DNA_processg_A"/>
    <property type="match status" value="1"/>
</dbReference>
<dbReference type="GO" id="GO:0009294">
    <property type="term" value="P:DNA-mediated transformation"/>
    <property type="evidence" value="ECO:0007669"/>
    <property type="project" value="InterPro"/>
</dbReference>
<comment type="caution">
    <text evidence="3">The sequence shown here is derived from an EMBL/GenBank/DDBJ whole genome shotgun (WGS) entry which is preliminary data.</text>
</comment>
<dbReference type="RefSeq" id="WP_120115181.1">
    <property type="nucleotide sequence ID" value="NZ_DAMDJW010000042.1"/>
</dbReference>
<dbReference type="Proteomes" id="UP000287296">
    <property type="component" value="Unassembled WGS sequence"/>
</dbReference>
<evidence type="ECO:0000313" key="4">
    <source>
        <dbReference type="Proteomes" id="UP000287296"/>
    </source>
</evidence>
<dbReference type="InterPro" id="IPR057666">
    <property type="entry name" value="DrpA_SLOG"/>
</dbReference>
<name>A0A429XCS0_SIMTE</name>
<evidence type="ECO:0000313" key="3">
    <source>
        <dbReference type="EMBL" id="RST60773.1"/>
    </source>
</evidence>
<feature type="domain" description="Smf/DprA SLOG" evidence="2">
    <location>
        <begin position="85"/>
        <end position="293"/>
    </location>
</feature>
<accession>A0A429XCS0</accession>
<sequence>MNKEVIHIFTEKLLHLIHCPQLGNAAIRNLLKHDPTLSNLYSFSSSKLQQIFQLNHSLYKKFFHDFQRIDIQRILEKYHTNGISIITFKDEEYPKILREIHDPPLVLFTMGKNILLKRQLIAVVGARMADNYAKKAIAMLLAPLLESGFVIVSGLAKGTDTLAHQQTIRLGGKTIAVLGGGFFHLYPPENMRLAEQMKEEHLIISEYPPIWRPQKWHFPQRNRIISGLSKGTVIVQAKSRSGSLITADFALEEGREVFAVPGPIGEPLSEGANHLIQQGAKLVTSGYDILEELYIE</sequence>
<dbReference type="InterPro" id="IPR010994">
    <property type="entry name" value="RuvA_2-like"/>
</dbReference>
<evidence type="ECO:0000256" key="1">
    <source>
        <dbReference type="ARBA" id="ARBA00006525"/>
    </source>
</evidence>
<gene>
    <name evidence="3" type="primary">dprA</name>
    <name evidence="3" type="ORF">D5F11_005350</name>
</gene>
<reference evidence="3 4" key="1">
    <citation type="submission" date="2018-12" db="EMBL/GenBank/DDBJ databases">
        <authorList>
            <person name="Sun L."/>
            <person name="Chen Z."/>
        </authorList>
    </citation>
    <scope>NUCLEOTIDE SEQUENCE [LARGE SCALE GENOMIC DNA]</scope>
    <source>
        <strain evidence="3 4">LMG 29736</strain>
    </source>
</reference>
<dbReference type="NCBIfam" id="TIGR00732">
    <property type="entry name" value="dprA"/>
    <property type="match status" value="1"/>
</dbReference>
<dbReference type="SUPFAM" id="SSF47781">
    <property type="entry name" value="RuvA domain 2-like"/>
    <property type="match status" value="1"/>
</dbReference>
<proteinExistence type="inferred from homology"/>